<protein>
    <submittedName>
        <fullName evidence="1">Signal recognition particle subunit Srp68p</fullName>
    </submittedName>
</protein>
<proteinExistence type="predicted"/>
<dbReference type="Proteomes" id="UP001152531">
    <property type="component" value="Unassembled WGS sequence"/>
</dbReference>
<evidence type="ECO:0000313" key="1">
    <source>
        <dbReference type="EMBL" id="CAH6719096.1"/>
    </source>
</evidence>
<keyword evidence="2" id="KW-1185">Reference proteome</keyword>
<evidence type="ECO:0000313" key="2">
    <source>
        <dbReference type="Proteomes" id="UP001152531"/>
    </source>
</evidence>
<gene>
    <name evidence="1" type="ORF">CLIB1444_02S00870</name>
</gene>
<sequence length="562" mass="65247">MDSPLALTIGNRITAYLNSAEDYHKYRKRINKQLLRLRHDLDLVTRDTKNYKTKEKFSKISIEDYENDERFGLILLLTSERDLLYSLEIRSLLEISNEGNASSYKNLMISKLKRSIIGTKKLLEVVKNEQDKFKLLEIYIYAAINEGSLAIHKRKWSKALNSFSMARCGLELLHDERAETETFNKSIISELINTVVDPSINLSVNQLNLNLIDLKSISRKHCRDNELPYLSPIVELISSIDDKYVKEISSTVDKIESVNWRDHEARIYNDEISFKLIKLVDSNNNNLTEIENFDELITGWNEILELHQIDVSKNQDEEDDEKIQDRAILLTFINYNLLFTTIRRDLILIDDLSTKSLKVSKNKKLIINKDITRLYTSIISTLDEIKELPGVFNDEDLSNSLENMIKYYNYKKSVKLAECFTLNGKHIESLKVLDVIYKDCQDKEELYSVEDFPFDVTNNKEFIEFKTELQQLLNKNHIMAQFYYETNNDSVIIENMNKFPLNNNILGFNNILPVLPKPVLFDIGYNYINYSGTNSNSGTPEPSTSTDDDNKKKGFFGIFGRS</sequence>
<dbReference type="EMBL" id="CALSDN010000002">
    <property type="protein sequence ID" value="CAH6719096.1"/>
    <property type="molecule type" value="Genomic_DNA"/>
</dbReference>
<comment type="caution">
    <text evidence="1">The sequence shown here is derived from an EMBL/GenBank/DDBJ whole genome shotgun (WGS) entry which is preliminary data.</text>
</comment>
<reference evidence="1" key="1">
    <citation type="submission" date="2022-06" db="EMBL/GenBank/DDBJ databases">
        <authorList>
            <person name="Legras J.-L."/>
            <person name="Devillers H."/>
            <person name="Grondin C."/>
        </authorList>
    </citation>
    <scope>NUCLEOTIDE SEQUENCE</scope>
    <source>
        <strain evidence="1">CLIB 1444</strain>
    </source>
</reference>
<organism evidence="1 2">
    <name type="scientific">[Candida] jaroonii</name>
    <dbReference type="NCBI Taxonomy" id="467808"/>
    <lineage>
        <taxon>Eukaryota</taxon>
        <taxon>Fungi</taxon>
        <taxon>Dikarya</taxon>
        <taxon>Ascomycota</taxon>
        <taxon>Saccharomycotina</taxon>
        <taxon>Pichiomycetes</taxon>
        <taxon>Debaryomycetaceae</taxon>
        <taxon>Yamadazyma</taxon>
    </lineage>
</organism>
<name>A0ACA9Y2G3_9ASCO</name>
<accession>A0ACA9Y2G3</accession>